<gene>
    <name evidence="1" type="ORF">L207DRAFT_640583</name>
</gene>
<dbReference type="EMBL" id="KZ613961">
    <property type="protein sequence ID" value="PMD31764.1"/>
    <property type="molecule type" value="Genomic_DNA"/>
</dbReference>
<dbReference type="AlphaFoldDB" id="A0A2J6QZR0"/>
<reference evidence="1 2" key="1">
    <citation type="submission" date="2016-04" db="EMBL/GenBank/DDBJ databases">
        <title>A degradative enzymes factory behind the ericoid mycorrhizal symbiosis.</title>
        <authorList>
            <consortium name="DOE Joint Genome Institute"/>
            <person name="Martino E."/>
            <person name="Morin E."/>
            <person name="Grelet G."/>
            <person name="Kuo A."/>
            <person name="Kohler A."/>
            <person name="Daghino S."/>
            <person name="Barry K."/>
            <person name="Choi C."/>
            <person name="Cichocki N."/>
            <person name="Clum A."/>
            <person name="Copeland A."/>
            <person name="Hainaut M."/>
            <person name="Haridas S."/>
            <person name="Labutti K."/>
            <person name="Lindquist E."/>
            <person name="Lipzen A."/>
            <person name="Khouja H.-R."/>
            <person name="Murat C."/>
            <person name="Ohm R."/>
            <person name="Olson A."/>
            <person name="Spatafora J."/>
            <person name="Veneault-Fourrey C."/>
            <person name="Henrissat B."/>
            <person name="Grigoriev I."/>
            <person name="Martin F."/>
            <person name="Perotto S."/>
        </authorList>
    </citation>
    <scope>NUCLEOTIDE SEQUENCE [LARGE SCALE GENOMIC DNA]</scope>
    <source>
        <strain evidence="1 2">F</strain>
    </source>
</reference>
<dbReference type="OrthoDB" id="5318428at2759"/>
<evidence type="ECO:0000313" key="2">
    <source>
        <dbReference type="Proteomes" id="UP000235786"/>
    </source>
</evidence>
<dbReference type="CDD" id="cd00448">
    <property type="entry name" value="YjgF_YER057c_UK114_family"/>
    <property type="match status" value="1"/>
</dbReference>
<dbReference type="Gene3D" id="3.30.1330.40">
    <property type="entry name" value="RutC-like"/>
    <property type="match status" value="1"/>
</dbReference>
<evidence type="ECO:0000313" key="1">
    <source>
        <dbReference type="EMBL" id="PMD31764.1"/>
    </source>
</evidence>
<keyword evidence="2" id="KW-1185">Reference proteome</keyword>
<name>A0A2J6QZR0_HYAVF</name>
<proteinExistence type="predicted"/>
<accession>A0A2J6QZR0</accession>
<organism evidence="1 2">
    <name type="scientific">Hyaloscypha variabilis (strain UAMH 11265 / GT02V1 / F)</name>
    <name type="common">Meliniomyces variabilis</name>
    <dbReference type="NCBI Taxonomy" id="1149755"/>
    <lineage>
        <taxon>Eukaryota</taxon>
        <taxon>Fungi</taxon>
        <taxon>Dikarya</taxon>
        <taxon>Ascomycota</taxon>
        <taxon>Pezizomycotina</taxon>
        <taxon>Leotiomycetes</taxon>
        <taxon>Helotiales</taxon>
        <taxon>Hyaloscyphaceae</taxon>
        <taxon>Hyaloscypha</taxon>
        <taxon>Hyaloscypha variabilis</taxon>
    </lineage>
</organism>
<dbReference type="Pfam" id="PF01042">
    <property type="entry name" value="Ribonuc_L-PSP"/>
    <property type="match status" value="1"/>
</dbReference>
<dbReference type="InterPro" id="IPR035959">
    <property type="entry name" value="RutC-like_sf"/>
</dbReference>
<dbReference type="InterPro" id="IPR006175">
    <property type="entry name" value="YjgF/YER057c/UK114"/>
</dbReference>
<protein>
    <recommendedName>
        <fullName evidence="3">YjgF-like protein</fullName>
    </recommendedName>
</protein>
<evidence type="ECO:0008006" key="3">
    <source>
        <dbReference type="Google" id="ProtNLM"/>
    </source>
</evidence>
<dbReference type="Proteomes" id="UP000235786">
    <property type="component" value="Unassembled WGS sequence"/>
</dbReference>
<dbReference type="SUPFAM" id="SSF55298">
    <property type="entry name" value="YjgF-like"/>
    <property type="match status" value="1"/>
</dbReference>
<sequence length="146" mass="15597">MSSPKHFNTQAGSPPYHNLYHSVTIVPPNSSLAYISTQWAADRATGELVAGCEGDAGKQAKIIWANISAILKELGAEMKDVVHRTVNFVEFNDEIGKAVAEGAVAGTADEWKGDIFSSALTYNGVSHFHKPGIVYAVDIVVAVPNK</sequence>